<gene>
    <name evidence="3" type="primary">ccsA</name>
    <name evidence="3" type="ORF">NM961_01070</name>
</gene>
<dbReference type="InterPro" id="IPR052372">
    <property type="entry name" value="YpjD/HemX"/>
</dbReference>
<evidence type="ECO:0000256" key="1">
    <source>
        <dbReference type="SAM" id="Phobius"/>
    </source>
</evidence>
<reference evidence="3" key="1">
    <citation type="submission" date="2022-07" db="EMBL/GenBank/DDBJ databases">
        <title>Tahibacter sp., a new gammaproteobacterium isolated from the silt sample collected at pig farm.</title>
        <authorList>
            <person name="Chen H."/>
        </authorList>
    </citation>
    <scope>NUCLEOTIDE SEQUENCE</scope>
    <source>
        <strain evidence="3">P2K</strain>
    </source>
</reference>
<feature type="transmembrane region" description="Helical" evidence="1">
    <location>
        <begin position="88"/>
        <end position="109"/>
    </location>
</feature>
<keyword evidence="4" id="KW-1185">Reference proteome</keyword>
<feature type="domain" description="Cytochrome c assembly protein" evidence="2">
    <location>
        <begin position="45"/>
        <end position="261"/>
    </location>
</feature>
<dbReference type="Proteomes" id="UP001165498">
    <property type="component" value="Unassembled WGS sequence"/>
</dbReference>
<keyword evidence="1" id="KW-0472">Membrane</keyword>
<proteinExistence type="predicted"/>
<feature type="transmembrane region" description="Helical" evidence="1">
    <location>
        <begin position="35"/>
        <end position="55"/>
    </location>
</feature>
<evidence type="ECO:0000259" key="2">
    <source>
        <dbReference type="Pfam" id="PF01578"/>
    </source>
</evidence>
<dbReference type="PANTHER" id="PTHR38034:SF1">
    <property type="entry name" value="INNER MEMBRANE PROTEIN YPJD"/>
    <property type="match status" value="1"/>
</dbReference>
<protein>
    <submittedName>
        <fullName evidence="3">Cytochrome c biogenesis protein CcsA</fullName>
    </submittedName>
</protein>
<dbReference type="RefSeq" id="WP_255910339.1">
    <property type="nucleotide sequence ID" value="NZ_JANFQO010000001.1"/>
</dbReference>
<dbReference type="Pfam" id="PF01578">
    <property type="entry name" value="Cytochrom_C_asm"/>
    <property type="match status" value="1"/>
</dbReference>
<sequence length="266" mass="28441">MPISFLAALAVAAYLVATLLAALPALRDSKLPRSLNLGVAAVAVVAHAVCVLGAHRGGMDLHFFAALSFVALLIAATTLLVNLARPVAALGVIVFPLAAALLGVDAWIAPPTQPNSMGWQIKLHVIVALLGYALLSVSAVLALLLLAQERALRTRRVAGHWLRVLPPLTLTEALMFRLVGAGFILLTVTLLSGVLFVENLFAQHLVHKTLLSIVAWLVFGTLLLGRWRFGWRGRRAVHLLLCGMGVLLLAFFGSKFVLELLLARTP</sequence>
<comment type="caution">
    <text evidence="3">The sequence shown here is derived from an EMBL/GenBank/DDBJ whole genome shotgun (WGS) entry which is preliminary data.</text>
</comment>
<feature type="transmembrane region" description="Helical" evidence="1">
    <location>
        <begin position="174"/>
        <end position="197"/>
    </location>
</feature>
<feature type="transmembrane region" description="Helical" evidence="1">
    <location>
        <begin position="6"/>
        <end position="23"/>
    </location>
</feature>
<keyword evidence="1" id="KW-1133">Transmembrane helix</keyword>
<evidence type="ECO:0000313" key="4">
    <source>
        <dbReference type="Proteomes" id="UP001165498"/>
    </source>
</evidence>
<keyword evidence="1" id="KW-0812">Transmembrane</keyword>
<feature type="transmembrane region" description="Helical" evidence="1">
    <location>
        <begin position="61"/>
        <end position="81"/>
    </location>
</feature>
<feature type="transmembrane region" description="Helical" evidence="1">
    <location>
        <begin position="121"/>
        <end position="146"/>
    </location>
</feature>
<name>A0ABT1QL96_9GAMM</name>
<feature type="transmembrane region" description="Helical" evidence="1">
    <location>
        <begin position="209"/>
        <end position="227"/>
    </location>
</feature>
<dbReference type="PANTHER" id="PTHR38034">
    <property type="entry name" value="INNER MEMBRANE PROTEIN YPJD"/>
    <property type="match status" value="1"/>
</dbReference>
<dbReference type="InterPro" id="IPR002541">
    <property type="entry name" value="Cyt_c_assembly"/>
</dbReference>
<feature type="transmembrane region" description="Helical" evidence="1">
    <location>
        <begin position="239"/>
        <end position="258"/>
    </location>
</feature>
<evidence type="ECO:0000313" key="3">
    <source>
        <dbReference type="EMBL" id="MCQ4163289.1"/>
    </source>
</evidence>
<dbReference type="EMBL" id="JANFQO010000001">
    <property type="protein sequence ID" value="MCQ4163289.1"/>
    <property type="molecule type" value="Genomic_DNA"/>
</dbReference>
<accession>A0ABT1QL96</accession>
<organism evidence="3 4">
    <name type="scientific">Tahibacter harae</name>
    <dbReference type="NCBI Taxonomy" id="2963937"/>
    <lineage>
        <taxon>Bacteria</taxon>
        <taxon>Pseudomonadati</taxon>
        <taxon>Pseudomonadota</taxon>
        <taxon>Gammaproteobacteria</taxon>
        <taxon>Lysobacterales</taxon>
        <taxon>Rhodanobacteraceae</taxon>
        <taxon>Tahibacter</taxon>
    </lineage>
</organism>